<dbReference type="Gene3D" id="1.10.150.130">
    <property type="match status" value="1"/>
</dbReference>
<evidence type="ECO:0000256" key="1">
    <source>
        <dbReference type="ARBA" id="ARBA00008857"/>
    </source>
</evidence>
<evidence type="ECO:0000256" key="5">
    <source>
        <dbReference type="SAM" id="MobiDB-lite"/>
    </source>
</evidence>
<dbReference type="Pfam" id="PF00589">
    <property type="entry name" value="Phage_integrase"/>
    <property type="match status" value="1"/>
</dbReference>
<name>A0A679JIN9_VARPD</name>
<dbReference type="InterPro" id="IPR050090">
    <property type="entry name" value="Tyrosine_recombinase_XerCD"/>
</dbReference>
<evidence type="ECO:0000256" key="3">
    <source>
        <dbReference type="ARBA" id="ARBA00023125"/>
    </source>
</evidence>
<feature type="compositionally biased region" description="Polar residues" evidence="5">
    <location>
        <begin position="325"/>
        <end position="339"/>
    </location>
</feature>
<dbReference type="GO" id="GO:0006310">
    <property type="term" value="P:DNA recombination"/>
    <property type="evidence" value="ECO:0007669"/>
    <property type="project" value="UniProtKB-KW"/>
</dbReference>
<accession>A0A679JIN9</accession>
<dbReference type="EMBL" id="LR743507">
    <property type="protein sequence ID" value="CAA2106143.1"/>
    <property type="molecule type" value="Genomic_DNA"/>
</dbReference>
<dbReference type="Gene3D" id="1.10.443.10">
    <property type="entry name" value="Intergrase catalytic core"/>
    <property type="match status" value="1"/>
</dbReference>
<dbReference type="InterPro" id="IPR011010">
    <property type="entry name" value="DNA_brk_join_enz"/>
</dbReference>
<protein>
    <recommendedName>
        <fullName evidence="6">Tyr recombinase domain-containing protein</fullName>
    </recommendedName>
</protein>
<evidence type="ECO:0000256" key="4">
    <source>
        <dbReference type="ARBA" id="ARBA00023172"/>
    </source>
</evidence>
<keyword evidence="4" id="KW-0233">DNA recombination</keyword>
<keyword evidence="3" id="KW-0238">DNA-binding</keyword>
<evidence type="ECO:0000259" key="6">
    <source>
        <dbReference type="PROSITE" id="PS51898"/>
    </source>
</evidence>
<gene>
    <name evidence="7" type="ORF">VVAX_03602</name>
</gene>
<evidence type="ECO:0000256" key="2">
    <source>
        <dbReference type="ARBA" id="ARBA00022908"/>
    </source>
</evidence>
<dbReference type="SUPFAM" id="SSF56349">
    <property type="entry name" value="DNA breaking-rejoining enzymes"/>
    <property type="match status" value="1"/>
</dbReference>
<dbReference type="RefSeq" id="WP_339091181.1">
    <property type="nucleotide sequence ID" value="NZ_LR743507.1"/>
</dbReference>
<dbReference type="InterPro" id="IPR010998">
    <property type="entry name" value="Integrase_recombinase_N"/>
</dbReference>
<feature type="region of interest" description="Disordered" evidence="5">
    <location>
        <begin position="324"/>
        <end position="354"/>
    </location>
</feature>
<dbReference type="InterPro" id="IPR002104">
    <property type="entry name" value="Integrase_catalytic"/>
</dbReference>
<feature type="domain" description="Tyr recombinase" evidence="6">
    <location>
        <begin position="156"/>
        <end position="354"/>
    </location>
</feature>
<proteinExistence type="inferred from homology"/>
<dbReference type="InterPro" id="IPR013762">
    <property type="entry name" value="Integrase-like_cat_sf"/>
</dbReference>
<dbReference type="GO" id="GO:0015074">
    <property type="term" value="P:DNA integration"/>
    <property type="evidence" value="ECO:0007669"/>
    <property type="project" value="UniProtKB-KW"/>
</dbReference>
<dbReference type="GO" id="GO:0003677">
    <property type="term" value="F:DNA binding"/>
    <property type="evidence" value="ECO:0007669"/>
    <property type="project" value="UniProtKB-KW"/>
</dbReference>
<dbReference type="PANTHER" id="PTHR30349:SF41">
    <property type="entry name" value="INTEGRASE_RECOMBINASE PROTEIN MJ0367-RELATED"/>
    <property type="match status" value="1"/>
</dbReference>
<comment type="similarity">
    <text evidence="1">Belongs to the 'phage' integrase family.</text>
</comment>
<reference evidence="7" key="1">
    <citation type="submission" date="2019-12" db="EMBL/GenBank/DDBJ databases">
        <authorList>
            <person name="Cremers G."/>
        </authorList>
    </citation>
    <scope>NUCLEOTIDE SEQUENCE</scope>
    <source>
        <strain evidence="7">Vvax</strain>
    </source>
</reference>
<sequence>MKRDLPPRVYERSGSYYHVAADGDTRKWTKLCRVKEGLSAMYMALAKIETDKSLDDMMPKVCAAWMREIGSKHTAKTQADDRTHNKAISEAFAEFRARDITPTVVIDFLDTWDAQPRSYNAYRAALRERLRFAEVKDFRPAGSNPVDPVKTKKVRARTRYITDSELRRIKVAACYGEDGIRTRSGHTICCLIDMAYLTGQRIGDLLTLEWSQIRKDGILFEPAKTEDSTAVRILIEWTPKLKAVIERLKHPPPVPGQKGKLGKAKPVSMRYVFSTLKGEPYTYDGASTAWTRARERAKVKNAHFHDLRAKALTDIDGVSERGIGQAQTMGGHSTQTQTAEYVRHKRAKKTTATR</sequence>
<evidence type="ECO:0000313" key="7">
    <source>
        <dbReference type="EMBL" id="CAA2106143.1"/>
    </source>
</evidence>
<keyword evidence="2" id="KW-0229">DNA integration</keyword>
<dbReference type="PROSITE" id="PS51898">
    <property type="entry name" value="TYR_RECOMBINASE"/>
    <property type="match status" value="1"/>
</dbReference>
<feature type="compositionally biased region" description="Basic residues" evidence="5">
    <location>
        <begin position="343"/>
        <end position="354"/>
    </location>
</feature>
<organism evidence="7">
    <name type="scientific">Variovorax paradoxus</name>
    <dbReference type="NCBI Taxonomy" id="34073"/>
    <lineage>
        <taxon>Bacteria</taxon>
        <taxon>Pseudomonadati</taxon>
        <taxon>Pseudomonadota</taxon>
        <taxon>Betaproteobacteria</taxon>
        <taxon>Burkholderiales</taxon>
        <taxon>Comamonadaceae</taxon>
        <taxon>Variovorax</taxon>
    </lineage>
</organism>
<dbReference type="AlphaFoldDB" id="A0A679JIN9"/>
<dbReference type="PANTHER" id="PTHR30349">
    <property type="entry name" value="PHAGE INTEGRASE-RELATED"/>
    <property type="match status" value="1"/>
</dbReference>